<dbReference type="RefSeq" id="WP_034344301.1">
    <property type="nucleotide sequence ID" value="NZ_FZNG01000025.1"/>
</dbReference>
<dbReference type="OrthoDB" id="188433at2"/>
<dbReference type="EMBL" id="JRPL02000006">
    <property type="protein sequence ID" value="TLD83697.1"/>
    <property type="molecule type" value="Genomic_DNA"/>
</dbReference>
<feature type="region of interest" description="Disordered" evidence="21">
    <location>
        <begin position="32"/>
        <end position="69"/>
    </location>
</feature>
<dbReference type="GO" id="GO:0004623">
    <property type="term" value="F:phospholipase A2 activity"/>
    <property type="evidence" value="ECO:0007669"/>
    <property type="project" value="UniProtKB-EC"/>
</dbReference>
<dbReference type="SUPFAM" id="SSF56931">
    <property type="entry name" value="Outer membrane phospholipase A (OMPLA)"/>
    <property type="match status" value="1"/>
</dbReference>
<feature type="active site" description="Nucleophile" evidence="19">
    <location>
        <position position="211"/>
    </location>
</feature>
<evidence type="ECO:0000256" key="15">
    <source>
        <dbReference type="ARBA" id="ARBA00023098"/>
    </source>
</evidence>
<evidence type="ECO:0000256" key="11">
    <source>
        <dbReference type="ARBA" id="ARBA00022729"/>
    </source>
</evidence>
<dbReference type="PANTHER" id="PTHR40457">
    <property type="entry name" value="PHOSPHOLIPASE A1"/>
    <property type="match status" value="1"/>
</dbReference>
<comment type="subunit">
    <text evidence="5">Homodimer; dimerization is reversible, and the dimeric form is the active one.</text>
</comment>
<dbReference type="GO" id="GO:0016042">
    <property type="term" value="P:lipid catabolic process"/>
    <property type="evidence" value="ECO:0007669"/>
    <property type="project" value="UniProtKB-KW"/>
</dbReference>
<keyword evidence="15" id="KW-0443">Lipid metabolism</keyword>
<name>A0A4U8SCL4_9HELI</name>
<dbReference type="InterPro" id="IPR003187">
    <property type="entry name" value="PLipase_A1"/>
</dbReference>
<evidence type="ECO:0000256" key="6">
    <source>
        <dbReference type="ARBA" id="ARBA00013179"/>
    </source>
</evidence>
<protein>
    <recommendedName>
        <fullName evidence="18">Phosphatidylcholine 1-acylhydrolase</fullName>
        <ecNumber evidence="6">3.1.1.32</ecNumber>
        <ecNumber evidence="7">3.1.1.4</ecNumber>
    </recommendedName>
</protein>
<feature type="chain" id="PRO_5039923038" description="Phosphatidylcholine 1-acylhydrolase" evidence="22">
    <location>
        <begin position="21"/>
        <end position="364"/>
    </location>
</feature>
<comment type="caution">
    <text evidence="23">The sequence shown here is derived from an EMBL/GenBank/DDBJ whole genome shotgun (WGS) entry which is preliminary data.</text>
</comment>
<evidence type="ECO:0000313" key="23">
    <source>
        <dbReference type="EMBL" id="TLD83697.1"/>
    </source>
</evidence>
<dbReference type="EC" id="3.1.1.32" evidence="6"/>
<evidence type="ECO:0000313" key="24">
    <source>
        <dbReference type="Proteomes" id="UP000029878"/>
    </source>
</evidence>
<evidence type="ECO:0000256" key="1">
    <source>
        <dbReference type="ARBA" id="ARBA00000111"/>
    </source>
</evidence>
<evidence type="ECO:0000256" key="3">
    <source>
        <dbReference type="ARBA" id="ARBA00004571"/>
    </source>
</evidence>
<evidence type="ECO:0000256" key="8">
    <source>
        <dbReference type="ARBA" id="ARBA00022452"/>
    </source>
</evidence>
<dbReference type="GO" id="GO:0046872">
    <property type="term" value="F:metal ion binding"/>
    <property type="evidence" value="ECO:0007669"/>
    <property type="project" value="UniProtKB-KW"/>
</dbReference>
<evidence type="ECO:0000256" key="19">
    <source>
        <dbReference type="PIRSR" id="PIRSR603187-1"/>
    </source>
</evidence>
<dbReference type="EC" id="3.1.1.4" evidence="7"/>
<evidence type="ECO:0000256" key="9">
    <source>
        <dbReference type="ARBA" id="ARBA00022692"/>
    </source>
</evidence>
<dbReference type="Proteomes" id="UP000029878">
    <property type="component" value="Unassembled WGS sequence"/>
</dbReference>
<organism evidence="23 24">
    <name type="scientific">Helicobacter trogontum</name>
    <dbReference type="NCBI Taxonomy" id="50960"/>
    <lineage>
        <taxon>Bacteria</taxon>
        <taxon>Pseudomonadati</taxon>
        <taxon>Campylobacterota</taxon>
        <taxon>Epsilonproteobacteria</taxon>
        <taxon>Campylobacterales</taxon>
        <taxon>Helicobacteraceae</taxon>
        <taxon>Helicobacter</taxon>
    </lineage>
</organism>
<dbReference type="AlphaFoldDB" id="A0A4U8SCL4"/>
<dbReference type="PANTHER" id="PTHR40457:SF1">
    <property type="entry name" value="PHOSPHOLIPASE A1"/>
    <property type="match status" value="1"/>
</dbReference>
<evidence type="ECO:0000256" key="22">
    <source>
        <dbReference type="SAM" id="SignalP"/>
    </source>
</evidence>
<evidence type="ECO:0000256" key="14">
    <source>
        <dbReference type="ARBA" id="ARBA00022963"/>
    </source>
</evidence>
<keyword evidence="13 20" id="KW-0106">Calcium</keyword>
<proteinExistence type="inferred from homology"/>
<evidence type="ECO:0000256" key="18">
    <source>
        <dbReference type="ARBA" id="ARBA00032375"/>
    </source>
</evidence>
<keyword evidence="16" id="KW-0472">Membrane</keyword>
<comment type="catalytic activity">
    <reaction evidence="2">
        <text>a 1,2-diacyl-sn-glycero-3-phosphocholine + H2O = a 1-acyl-sn-glycero-3-phosphocholine + a fatty acid + H(+)</text>
        <dbReference type="Rhea" id="RHEA:15801"/>
        <dbReference type="ChEBI" id="CHEBI:15377"/>
        <dbReference type="ChEBI" id="CHEBI:15378"/>
        <dbReference type="ChEBI" id="CHEBI:28868"/>
        <dbReference type="ChEBI" id="CHEBI:57643"/>
        <dbReference type="ChEBI" id="CHEBI:58168"/>
        <dbReference type="EC" id="3.1.1.4"/>
    </reaction>
</comment>
<dbReference type="InterPro" id="IPR036541">
    <property type="entry name" value="PLipase_A1_sf"/>
</dbReference>
<feature type="signal peptide" evidence="22">
    <location>
        <begin position="1"/>
        <end position="20"/>
    </location>
</feature>
<feature type="binding site" description="in dimeric form" evidence="20">
    <location>
        <position position="170"/>
    </location>
    <ligand>
        <name>Ca(2+)</name>
        <dbReference type="ChEBI" id="CHEBI:29108"/>
        <label>1</label>
    </ligand>
</feature>
<dbReference type="Gene3D" id="2.40.230.10">
    <property type="entry name" value="Phospholipase A1"/>
    <property type="match status" value="1"/>
</dbReference>
<keyword evidence="14" id="KW-0442">Lipid degradation</keyword>
<evidence type="ECO:0000256" key="4">
    <source>
        <dbReference type="ARBA" id="ARBA00010525"/>
    </source>
</evidence>
<dbReference type="Pfam" id="PF02253">
    <property type="entry name" value="PLA1"/>
    <property type="match status" value="1"/>
</dbReference>
<keyword evidence="9" id="KW-0812">Transmembrane</keyword>
<evidence type="ECO:0000256" key="16">
    <source>
        <dbReference type="ARBA" id="ARBA00023136"/>
    </source>
</evidence>
<keyword evidence="17" id="KW-0998">Cell outer membrane</keyword>
<gene>
    <name evidence="23" type="ORF">LS81_003910</name>
</gene>
<dbReference type="GO" id="GO:0009279">
    <property type="term" value="C:cell outer membrane"/>
    <property type="evidence" value="ECO:0007669"/>
    <property type="project" value="UniProtKB-SubCell"/>
</dbReference>
<evidence type="ECO:0000256" key="10">
    <source>
        <dbReference type="ARBA" id="ARBA00022723"/>
    </source>
</evidence>
<sequence length="364" mass="42786">MRIKKIFVMYILLHMYIAHALVSNVESDTRDLQTTQQDKKNHSPQTKELKPTHKEVMEQEDSKSEASKQESALEKRIINDYARTQIQPFKSDTLDIRSLFSYFKFYEPWYILPAYYSFSDMYSPDLMRTEIKAQISFRLELLNDVVCKFCAFSFDYTQKIYLQTYNDPQSSPLRDTDLSPGVSFIYKKPIPIANGNGGYFNWFSIGYNHVSNGERENVNSADPRQAEWGGNFVRSKALDRVIFETNYRYKNFNTRIRAWVNISAIAYDGAKTNGDIGKYIGYGDIKFSYTYKNNHFELYLNNIFNNYFTRDYWNWKGLIELGYSYGVSKHYAIYAQYLYGHGDSLYEYSLPVNRIGVGVRLRDF</sequence>
<feature type="active site" description="Proton acceptor" evidence="19">
    <location>
        <position position="209"/>
    </location>
</feature>
<accession>A0A4U8SCL4</accession>
<evidence type="ECO:0000256" key="17">
    <source>
        <dbReference type="ARBA" id="ARBA00023237"/>
    </source>
</evidence>
<keyword evidence="12" id="KW-0378">Hydrolase</keyword>
<dbReference type="GO" id="GO:0008970">
    <property type="term" value="F:phospholipase A1 activity"/>
    <property type="evidence" value="ECO:0007669"/>
    <property type="project" value="UniProtKB-EC"/>
</dbReference>
<evidence type="ECO:0000256" key="2">
    <source>
        <dbReference type="ARBA" id="ARBA00001604"/>
    </source>
</evidence>
<evidence type="ECO:0000256" key="12">
    <source>
        <dbReference type="ARBA" id="ARBA00022801"/>
    </source>
</evidence>
<comment type="subcellular location">
    <subcellularLocation>
        <location evidence="3">Cell outer membrane</location>
        <topology evidence="3">Multi-pass membrane protein</topology>
    </subcellularLocation>
</comment>
<comment type="similarity">
    <text evidence="4">Belongs to the phospholipase A1 family.</text>
</comment>
<keyword evidence="8" id="KW-1134">Transmembrane beta strand</keyword>
<evidence type="ECO:0000256" key="13">
    <source>
        <dbReference type="ARBA" id="ARBA00022837"/>
    </source>
</evidence>
<reference evidence="23 24" key="1">
    <citation type="journal article" date="2014" name="Genome Announc.">
        <title>Draft genome sequences of eight enterohepatic helicobacter species isolated from both laboratory and wild rodents.</title>
        <authorList>
            <person name="Sheh A."/>
            <person name="Shen Z."/>
            <person name="Fox J.G."/>
        </authorList>
    </citation>
    <scope>NUCLEOTIDE SEQUENCE [LARGE SCALE GENOMIC DNA]</scope>
    <source>
        <strain evidence="23 24">ATCC 700114</strain>
    </source>
</reference>
<keyword evidence="10 20" id="KW-0479">Metal-binding</keyword>
<evidence type="ECO:0000256" key="5">
    <source>
        <dbReference type="ARBA" id="ARBA00011702"/>
    </source>
</evidence>
<keyword evidence="11 22" id="KW-0732">Signal</keyword>
<evidence type="ECO:0000256" key="7">
    <source>
        <dbReference type="ARBA" id="ARBA00013278"/>
    </source>
</evidence>
<evidence type="ECO:0000256" key="21">
    <source>
        <dbReference type="SAM" id="MobiDB-lite"/>
    </source>
</evidence>
<comment type="catalytic activity">
    <reaction evidence="1">
        <text>a 1,2-diacyl-sn-glycero-3-phosphocholine + H2O = a 2-acyl-sn-glycero-3-phosphocholine + a fatty acid + H(+)</text>
        <dbReference type="Rhea" id="RHEA:18689"/>
        <dbReference type="ChEBI" id="CHEBI:15377"/>
        <dbReference type="ChEBI" id="CHEBI:15378"/>
        <dbReference type="ChEBI" id="CHEBI:28868"/>
        <dbReference type="ChEBI" id="CHEBI:57643"/>
        <dbReference type="ChEBI" id="CHEBI:57875"/>
        <dbReference type="EC" id="3.1.1.32"/>
    </reaction>
</comment>
<evidence type="ECO:0000256" key="20">
    <source>
        <dbReference type="PIRSR" id="PIRSR603187-2"/>
    </source>
</evidence>
<comment type="cofactor">
    <cofactor evidence="20">
        <name>Ca(2+)</name>
        <dbReference type="ChEBI" id="CHEBI:29108"/>
    </cofactor>
    <text evidence="20">Binds 1 Ca(2+) ion per monomer.</text>
</comment>